<dbReference type="InterPro" id="IPR003043">
    <property type="entry name" value="Uropor_MeTrfase_CS"/>
</dbReference>
<comment type="pathway">
    <text evidence="6">Porphyrin-containing compound metabolism.</text>
</comment>
<dbReference type="SUPFAM" id="SSF53790">
    <property type="entry name" value="Tetrapyrrole methylase"/>
    <property type="match status" value="1"/>
</dbReference>
<comment type="caution">
    <text evidence="10">The sequence shown here is derived from an EMBL/GenBank/DDBJ whole genome shotgun (WGS) entry which is preliminary data.</text>
</comment>
<name>A0A4V2E2V5_9CYAN</name>
<dbReference type="InterPro" id="IPR000878">
    <property type="entry name" value="4pyrrol_Mease"/>
</dbReference>
<sequence>MSQAGKVYLVGAGPGALDLLTVKAHQLLTTAQALVHDALVNEELLTLVPADCEIHAVGKRGGQASWAQTDIDQLLVRLCQQGKQVIRLKSGDPFIFGRTTSEIQALKAAGCLFEVVPGLSSATVAPLLAGIPLTDPVLSSQFTVLTAHDLEQQNWEALAKLSVLVILMGGRNLGEICDRLRRYHKRPDTPVAIIRWASQPQQQIWTGTLLTITQQTKGQKLSPCIIIIGEVVGLRPYLQP</sequence>
<evidence type="ECO:0000256" key="8">
    <source>
        <dbReference type="RuleBase" id="RU003960"/>
    </source>
</evidence>
<dbReference type="AlphaFoldDB" id="A0A4V2E2V5"/>
<dbReference type="NCBIfam" id="NF004790">
    <property type="entry name" value="PRK06136.1"/>
    <property type="match status" value="1"/>
</dbReference>
<evidence type="ECO:0000256" key="6">
    <source>
        <dbReference type="ARBA" id="ARBA00023444"/>
    </source>
</evidence>
<dbReference type="PROSITE" id="PS00840">
    <property type="entry name" value="SUMT_2"/>
    <property type="match status" value="1"/>
</dbReference>
<dbReference type="InterPro" id="IPR035996">
    <property type="entry name" value="4pyrrol_Methylase_sf"/>
</dbReference>
<dbReference type="InterPro" id="IPR050161">
    <property type="entry name" value="Siro_Cobalamin_biosynth"/>
</dbReference>
<dbReference type="Pfam" id="PF00590">
    <property type="entry name" value="TP_methylase"/>
    <property type="match status" value="1"/>
</dbReference>
<dbReference type="EC" id="2.1.1.107" evidence="1"/>
<feature type="domain" description="Tetrapyrrole methylase" evidence="9">
    <location>
        <begin position="6"/>
        <end position="210"/>
    </location>
</feature>
<dbReference type="GO" id="GO:0004851">
    <property type="term" value="F:uroporphyrin-III C-methyltransferase activity"/>
    <property type="evidence" value="ECO:0007669"/>
    <property type="project" value="UniProtKB-EC"/>
</dbReference>
<evidence type="ECO:0000313" key="10">
    <source>
        <dbReference type="EMBL" id="RZM79876.1"/>
    </source>
</evidence>
<evidence type="ECO:0000256" key="1">
    <source>
        <dbReference type="ARBA" id="ARBA00012162"/>
    </source>
</evidence>
<keyword evidence="4" id="KW-0949">S-adenosyl-L-methionine</keyword>
<dbReference type="GO" id="GO:0032259">
    <property type="term" value="P:methylation"/>
    <property type="evidence" value="ECO:0007669"/>
    <property type="project" value="UniProtKB-KW"/>
</dbReference>
<keyword evidence="2 8" id="KW-0489">Methyltransferase</keyword>
<dbReference type="Proteomes" id="UP000292459">
    <property type="component" value="Unassembled WGS sequence"/>
</dbReference>
<accession>A0A4V2E2V5</accession>
<dbReference type="Gene3D" id="3.40.1010.10">
    <property type="entry name" value="Cobalt-precorrin-4 Transmethylase, Domain 1"/>
    <property type="match status" value="1"/>
</dbReference>
<dbReference type="Gene3D" id="3.30.950.10">
    <property type="entry name" value="Methyltransferase, Cobalt-precorrin-4 Transmethylase, Domain 2"/>
    <property type="match status" value="1"/>
</dbReference>
<comment type="function">
    <text evidence="7">Catalyzes the two successive C-2 and C-7 methylation reactions involved in the conversion of uroporphyrinogen III to precorrin-2 via the intermediate formation of precorrin-1. It is a step in the biosynthesis of both cobalamin (vitamin B12) and siroheme.</text>
</comment>
<organism evidence="10 11">
    <name type="scientific">Leptolyngbya iicbica LK</name>
    <dbReference type="NCBI Taxonomy" id="2294035"/>
    <lineage>
        <taxon>Bacteria</taxon>
        <taxon>Bacillati</taxon>
        <taxon>Cyanobacteriota</taxon>
        <taxon>Cyanophyceae</taxon>
        <taxon>Leptolyngbyales</taxon>
        <taxon>Leptolyngbyaceae</taxon>
        <taxon>Leptolyngbya group</taxon>
        <taxon>Leptolyngbya</taxon>
        <taxon>Leptolyngbya iicbica</taxon>
    </lineage>
</organism>
<comment type="similarity">
    <text evidence="8">Belongs to the precorrin methyltransferase family.</text>
</comment>
<dbReference type="InterPro" id="IPR014777">
    <property type="entry name" value="4pyrrole_Mease_sub1"/>
</dbReference>
<dbReference type="InterPro" id="IPR006366">
    <property type="entry name" value="CobA/CysG_C"/>
</dbReference>
<evidence type="ECO:0000256" key="7">
    <source>
        <dbReference type="ARBA" id="ARBA00054030"/>
    </source>
</evidence>
<keyword evidence="11" id="KW-1185">Reference proteome</keyword>
<dbReference type="PANTHER" id="PTHR45790:SF3">
    <property type="entry name" value="S-ADENOSYL-L-METHIONINE-DEPENDENT UROPORPHYRINOGEN III METHYLTRANSFERASE, CHLOROPLASTIC"/>
    <property type="match status" value="1"/>
</dbReference>
<dbReference type="OrthoDB" id="9815856at2"/>
<dbReference type="NCBIfam" id="TIGR01469">
    <property type="entry name" value="cobA_cysG_Cterm"/>
    <property type="match status" value="1"/>
</dbReference>
<dbReference type="InterPro" id="IPR014776">
    <property type="entry name" value="4pyrrole_Mease_sub2"/>
</dbReference>
<keyword evidence="3 8" id="KW-0808">Transferase</keyword>
<evidence type="ECO:0000256" key="5">
    <source>
        <dbReference type="ARBA" id="ARBA00023244"/>
    </source>
</evidence>
<dbReference type="CDD" id="cd11642">
    <property type="entry name" value="SUMT"/>
    <property type="match status" value="1"/>
</dbReference>
<evidence type="ECO:0000256" key="3">
    <source>
        <dbReference type="ARBA" id="ARBA00022679"/>
    </source>
</evidence>
<dbReference type="GO" id="GO:0019354">
    <property type="term" value="P:siroheme biosynthetic process"/>
    <property type="evidence" value="ECO:0007669"/>
    <property type="project" value="InterPro"/>
</dbReference>
<dbReference type="PROSITE" id="PS00839">
    <property type="entry name" value="SUMT_1"/>
    <property type="match status" value="1"/>
</dbReference>
<dbReference type="FunFam" id="3.40.1010.10:FF:000001">
    <property type="entry name" value="Siroheme synthase"/>
    <property type="match status" value="1"/>
</dbReference>
<proteinExistence type="inferred from homology"/>
<evidence type="ECO:0000256" key="2">
    <source>
        <dbReference type="ARBA" id="ARBA00022603"/>
    </source>
</evidence>
<protein>
    <recommendedName>
        <fullName evidence="1">uroporphyrinogen-III C-methyltransferase</fullName>
        <ecNumber evidence="1">2.1.1.107</ecNumber>
    </recommendedName>
</protein>
<dbReference type="EMBL" id="QVFV01000002">
    <property type="protein sequence ID" value="RZM79876.1"/>
    <property type="molecule type" value="Genomic_DNA"/>
</dbReference>
<keyword evidence="5" id="KW-0627">Porphyrin biosynthesis</keyword>
<evidence type="ECO:0000313" key="11">
    <source>
        <dbReference type="Proteomes" id="UP000292459"/>
    </source>
</evidence>
<gene>
    <name evidence="10" type="primary">cobA</name>
    <name evidence="10" type="ORF">DYY88_12215</name>
</gene>
<evidence type="ECO:0000256" key="4">
    <source>
        <dbReference type="ARBA" id="ARBA00022691"/>
    </source>
</evidence>
<evidence type="ECO:0000259" key="9">
    <source>
        <dbReference type="Pfam" id="PF00590"/>
    </source>
</evidence>
<reference evidence="10 11" key="1">
    <citation type="submission" date="2018-11" db="EMBL/GenBank/DDBJ databases">
        <title>Whole genome sequencing of an environmental sample.</title>
        <authorList>
            <person name="Sarangi A.N."/>
            <person name="Singh D."/>
            <person name="Tripathy S."/>
        </authorList>
    </citation>
    <scope>NUCLEOTIDE SEQUENCE [LARGE SCALE GENOMIC DNA]</scope>
    <source>
        <strain evidence="10 11">Lakshadweep</strain>
    </source>
</reference>
<dbReference type="PANTHER" id="PTHR45790">
    <property type="entry name" value="SIROHEME SYNTHASE-RELATED"/>
    <property type="match status" value="1"/>
</dbReference>